<evidence type="ECO:0000313" key="2">
    <source>
        <dbReference type="Proteomes" id="UP000250321"/>
    </source>
</evidence>
<name>A0A314Z1F6_PRUYE</name>
<protein>
    <submittedName>
        <fullName evidence="1">Uncharacterized protein</fullName>
    </submittedName>
</protein>
<keyword evidence="2" id="KW-1185">Reference proteome</keyword>
<reference evidence="1 2" key="1">
    <citation type="submission" date="2018-02" db="EMBL/GenBank/DDBJ databases">
        <title>Draft genome of wild Prunus yedoensis var. nudiflora.</title>
        <authorList>
            <person name="Baek S."/>
            <person name="Kim J.-H."/>
            <person name="Choi K."/>
            <person name="Kim G.-B."/>
            <person name="Cho A."/>
            <person name="Jang H."/>
            <person name="Shin C.-H."/>
            <person name="Yu H.-J."/>
            <person name="Mun J.-H."/>
        </authorList>
    </citation>
    <scope>NUCLEOTIDE SEQUENCE [LARGE SCALE GENOMIC DNA]</scope>
    <source>
        <strain evidence="2">cv. Jeju island</strain>
        <tissue evidence="1">Leaf</tissue>
    </source>
</reference>
<gene>
    <name evidence="1" type="ORF">Pyn_08213</name>
</gene>
<organism evidence="1 2">
    <name type="scientific">Prunus yedoensis var. nudiflora</name>
    <dbReference type="NCBI Taxonomy" id="2094558"/>
    <lineage>
        <taxon>Eukaryota</taxon>
        <taxon>Viridiplantae</taxon>
        <taxon>Streptophyta</taxon>
        <taxon>Embryophyta</taxon>
        <taxon>Tracheophyta</taxon>
        <taxon>Spermatophyta</taxon>
        <taxon>Magnoliopsida</taxon>
        <taxon>eudicotyledons</taxon>
        <taxon>Gunneridae</taxon>
        <taxon>Pentapetalae</taxon>
        <taxon>rosids</taxon>
        <taxon>fabids</taxon>
        <taxon>Rosales</taxon>
        <taxon>Rosaceae</taxon>
        <taxon>Amygdaloideae</taxon>
        <taxon>Amygdaleae</taxon>
        <taxon>Prunus</taxon>
    </lineage>
</organism>
<sequence>MVISKLGTLTSVLYIRKGLARLALLMVGEKRQTPISTLHRNEMNGFGATFAYEEAYELKEPGLIPYR</sequence>
<comment type="caution">
    <text evidence="1">The sequence shown here is derived from an EMBL/GenBank/DDBJ whole genome shotgun (WGS) entry which is preliminary data.</text>
</comment>
<dbReference type="Proteomes" id="UP000250321">
    <property type="component" value="Unassembled WGS sequence"/>
</dbReference>
<proteinExistence type="predicted"/>
<dbReference type="EMBL" id="PJQY01002244">
    <property type="protein sequence ID" value="PQP95455.1"/>
    <property type="molecule type" value="Genomic_DNA"/>
</dbReference>
<dbReference type="AlphaFoldDB" id="A0A314Z1F6"/>
<accession>A0A314Z1F6</accession>
<evidence type="ECO:0000313" key="1">
    <source>
        <dbReference type="EMBL" id="PQP95455.1"/>
    </source>
</evidence>